<dbReference type="InterPro" id="IPR042184">
    <property type="entry name" value="YqeY/Aim41_N"/>
</dbReference>
<dbReference type="PATRIC" id="fig|1391653.3.peg.358"/>
<sequence length="150" mass="16253">MALRETLDADMKTAMREKDQVRLGTIRMVKSAMKYKETEPGAAGPLDDTGILAVIGSELKKRRDAVAEYEKANRADLADKEKAEIEVLQSYLPAQLSEAELSKLVDEAIAEAGAAGPKDMGKVMKVLTPRIQGRADGKVVADLVKQKLAV</sequence>
<dbReference type="RefSeq" id="WP_050724469.1">
    <property type="nucleotide sequence ID" value="NZ_CP012332.1"/>
</dbReference>
<dbReference type="InterPro" id="IPR023168">
    <property type="entry name" value="GatB_Yqey_C_2"/>
</dbReference>
<dbReference type="AlphaFoldDB" id="A0A0K1P8X3"/>
<dbReference type="PANTHER" id="PTHR28055:SF1">
    <property type="entry name" value="ALTERED INHERITANCE OF MITOCHONDRIA PROTEIN 41, MITOCHONDRIAL"/>
    <property type="match status" value="1"/>
</dbReference>
<organism evidence="1 2">
    <name type="scientific">Vulgatibacter incomptus</name>
    <dbReference type="NCBI Taxonomy" id="1391653"/>
    <lineage>
        <taxon>Bacteria</taxon>
        <taxon>Pseudomonadati</taxon>
        <taxon>Myxococcota</taxon>
        <taxon>Myxococcia</taxon>
        <taxon>Myxococcales</taxon>
        <taxon>Cystobacterineae</taxon>
        <taxon>Vulgatibacteraceae</taxon>
        <taxon>Vulgatibacter</taxon>
    </lineage>
</organism>
<dbReference type="STRING" id="1391653.AKJ08_0344"/>
<dbReference type="Proteomes" id="UP000055590">
    <property type="component" value="Chromosome"/>
</dbReference>
<keyword evidence="2" id="KW-1185">Reference proteome</keyword>
<dbReference type="InterPro" id="IPR003789">
    <property type="entry name" value="Asn/Gln_tRNA_amidoTrase-B-like"/>
</dbReference>
<dbReference type="EMBL" id="CP012332">
    <property type="protein sequence ID" value="AKU89957.1"/>
    <property type="molecule type" value="Genomic_DNA"/>
</dbReference>
<dbReference type="GO" id="GO:0016884">
    <property type="term" value="F:carbon-nitrogen ligase activity, with glutamine as amido-N-donor"/>
    <property type="evidence" value="ECO:0007669"/>
    <property type="project" value="InterPro"/>
</dbReference>
<evidence type="ECO:0000313" key="1">
    <source>
        <dbReference type="EMBL" id="AKU89957.1"/>
    </source>
</evidence>
<dbReference type="OrthoDB" id="9788127at2"/>
<accession>A0A0K1P8X3</accession>
<gene>
    <name evidence="1" type="ORF">AKJ08_0344</name>
</gene>
<dbReference type="PANTHER" id="PTHR28055">
    <property type="entry name" value="ALTERED INHERITANCE OF MITOCHONDRIA PROTEIN 41, MITOCHONDRIAL"/>
    <property type="match status" value="1"/>
</dbReference>
<proteinExistence type="predicted"/>
<protein>
    <submittedName>
        <fullName evidence="1">Transamidase GatB domain protein</fullName>
    </submittedName>
</protein>
<dbReference type="KEGG" id="vin:AKJ08_0344"/>
<dbReference type="Gene3D" id="1.10.1510.10">
    <property type="entry name" value="Uncharacterised protein YqeY/AIM41 PF09424, N-terminal domain"/>
    <property type="match status" value="1"/>
</dbReference>
<dbReference type="Pfam" id="PF09424">
    <property type="entry name" value="YqeY"/>
    <property type="match status" value="1"/>
</dbReference>
<reference evidence="1 2" key="1">
    <citation type="submission" date="2015-08" db="EMBL/GenBank/DDBJ databases">
        <authorList>
            <person name="Babu N.S."/>
            <person name="Beckwith C.J."/>
            <person name="Beseler K.G."/>
            <person name="Brison A."/>
            <person name="Carone J.V."/>
            <person name="Caskin T.P."/>
            <person name="Diamond M."/>
            <person name="Durham M.E."/>
            <person name="Foxe J.M."/>
            <person name="Go M."/>
            <person name="Henderson B.A."/>
            <person name="Jones I.B."/>
            <person name="McGettigan J.A."/>
            <person name="Micheletti S.J."/>
            <person name="Nasrallah M.E."/>
            <person name="Ortiz D."/>
            <person name="Piller C.R."/>
            <person name="Privatt S.R."/>
            <person name="Schneider S.L."/>
            <person name="Sharp S."/>
            <person name="Smith T.C."/>
            <person name="Stanton J.D."/>
            <person name="Ullery H.E."/>
            <person name="Wilson R.J."/>
            <person name="Serrano M.G."/>
            <person name="Buck G."/>
            <person name="Lee V."/>
            <person name="Wang Y."/>
            <person name="Carvalho R."/>
            <person name="Voegtly L."/>
            <person name="Shi R."/>
            <person name="Duckworth R."/>
            <person name="Johnson A."/>
            <person name="Loviza R."/>
            <person name="Walstead R."/>
            <person name="Shah Z."/>
            <person name="Kiflezghi M."/>
            <person name="Wade K."/>
            <person name="Ball S.L."/>
            <person name="Bradley K.W."/>
            <person name="Asai D.J."/>
            <person name="Bowman C.A."/>
            <person name="Russell D.A."/>
            <person name="Pope W.H."/>
            <person name="Jacobs-Sera D."/>
            <person name="Hendrix R.W."/>
            <person name="Hatfull G.F."/>
        </authorList>
    </citation>
    <scope>NUCLEOTIDE SEQUENCE [LARGE SCALE GENOMIC DNA]</scope>
    <source>
        <strain evidence="1 2">DSM 27710</strain>
    </source>
</reference>
<dbReference type="SUPFAM" id="SSF89095">
    <property type="entry name" value="GatB/YqeY motif"/>
    <property type="match status" value="1"/>
</dbReference>
<dbReference type="InterPro" id="IPR019004">
    <property type="entry name" value="YqeY/Aim41"/>
</dbReference>
<evidence type="ECO:0000313" key="2">
    <source>
        <dbReference type="Proteomes" id="UP000055590"/>
    </source>
</evidence>
<dbReference type="Gene3D" id="1.10.10.410">
    <property type="match status" value="1"/>
</dbReference>
<name>A0A0K1P8X3_9BACT</name>